<dbReference type="Gene3D" id="3.30.1490.130">
    <property type="entry name" value="D-aminoacylase. Domain 3"/>
    <property type="match status" value="1"/>
</dbReference>
<feature type="domain" description="Kazal-like" evidence="2">
    <location>
        <begin position="106"/>
        <end position="142"/>
    </location>
</feature>
<dbReference type="InterPro" id="IPR036058">
    <property type="entry name" value="Kazal_dom_sf"/>
</dbReference>
<accession>F3KK52</accession>
<protein>
    <submittedName>
        <fullName evidence="3">N-acyl-D-aspartate/D-glutamate deacylase</fullName>
    </submittedName>
</protein>
<keyword evidence="1" id="KW-0812">Transmembrane</keyword>
<dbReference type="SUPFAM" id="SSF100895">
    <property type="entry name" value="Kazal-type serine protease inhibitors"/>
    <property type="match status" value="1"/>
</dbReference>
<dbReference type="InterPro" id="IPR023100">
    <property type="entry name" value="D-aminoacylase_insert_dom_sf"/>
</dbReference>
<dbReference type="GO" id="GO:0016811">
    <property type="term" value="F:hydrolase activity, acting on carbon-nitrogen (but not peptide) bonds, in linear amides"/>
    <property type="evidence" value="ECO:0007669"/>
    <property type="project" value="InterPro"/>
</dbReference>
<dbReference type="Gene3D" id="3.30.60.30">
    <property type="match status" value="1"/>
</dbReference>
<dbReference type="PATRIC" id="fig|886738.10.peg.958"/>
<name>F3KK52_9ARCH</name>
<dbReference type="Gene3D" id="2.30.40.10">
    <property type="entry name" value="Urease, subunit C, domain 1"/>
    <property type="match status" value="1"/>
</dbReference>
<dbReference type="PANTHER" id="PTHR11647">
    <property type="entry name" value="HYDRANTOINASE/DIHYDROPYRIMIDINASE FAMILY MEMBER"/>
    <property type="match status" value="1"/>
</dbReference>
<dbReference type="InterPro" id="IPR011059">
    <property type="entry name" value="Metal-dep_hydrolase_composite"/>
</dbReference>
<dbReference type="InterPro" id="IPR032466">
    <property type="entry name" value="Metal_Hydrolase"/>
</dbReference>
<dbReference type="SUPFAM" id="SSF51338">
    <property type="entry name" value="Composite domain of metallo-dependent hydrolases"/>
    <property type="match status" value="1"/>
</dbReference>
<proteinExistence type="predicted"/>
<feature type="transmembrane region" description="Helical" evidence="1">
    <location>
        <begin position="31"/>
        <end position="52"/>
    </location>
</feature>
<dbReference type="AlphaFoldDB" id="F3KK52"/>
<dbReference type="NCBIfam" id="NF006560">
    <property type="entry name" value="PRK09061.1"/>
    <property type="match status" value="1"/>
</dbReference>
<dbReference type="PANTHER" id="PTHR11647:SF1">
    <property type="entry name" value="COLLAPSIN RESPONSE MEDIATOR PROTEIN"/>
    <property type="match status" value="1"/>
</dbReference>
<reference evidence="3" key="1">
    <citation type="journal article" date="2011" name="PLoS ONE">
        <title>Genome of a low-salinity ammonia-oxidizing archaeon determined by single-cell and metagenomic analysis.</title>
        <authorList>
            <person name="Blainey P.C."/>
            <person name="Mosier A.C."/>
            <person name="Potanina A."/>
            <person name="Francis C.A."/>
            <person name="Quake S.R."/>
        </authorList>
    </citation>
    <scope>NUCLEOTIDE SEQUENCE [LARGE SCALE GENOMIC DNA]</scope>
    <source>
        <strain evidence="3">SFB1</strain>
    </source>
</reference>
<dbReference type="EMBL" id="AEGP01000033">
    <property type="protein sequence ID" value="EGG42219.1"/>
    <property type="molecule type" value="Genomic_DNA"/>
</dbReference>
<dbReference type="HOGENOM" id="CLU_016107_3_0_2"/>
<dbReference type="GO" id="GO:0005829">
    <property type="term" value="C:cytosol"/>
    <property type="evidence" value="ECO:0007669"/>
    <property type="project" value="TreeGrafter"/>
</dbReference>
<dbReference type="InterPro" id="IPR002350">
    <property type="entry name" value="Kazal_dom"/>
</dbReference>
<evidence type="ECO:0000256" key="1">
    <source>
        <dbReference type="SAM" id="Phobius"/>
    </source>
</evidence>
<dbReference type="Gene3D" id="3.20.20.140">
    <property type="entry name" value="Metal-dependent hydrolases"/>
    <property type="match status" value="1"/>
</dbReference>
<dbReference type="SUPFAM" id="SSF51556">
    <property type="entry name" value="Metallo-dependent hydrolases"/>
    <property type="match status" value="1"/>
</dbReference>
<dbReference type="GO" id="GO:0016812">
    <property type="term" value="F:hydrolase activity, acting on carbon-nitrogen (but not peptide) bonds, in cyclic amides"/>
    <property type="evidence" value="ECO:0007669"/>
    <property type="project" value="TreeGrafter"/>
</dbReference>
<keyword evidence="1" id="KW-0472">Membrane</keyword>
<organism evidence="3">
    <name type="scientific">Candidatus Nitrosarchaeum limnium SFB1</name>
    <dbReference type="NCBI Taxonomy" id="886738"/>
    <lineage>
        <taxon>Archaea</taxon>
        <taxon>Nitrososphaerota</taxon>
        <taxon>Nitrososphaeria</taxon>
        <taxon>Nitrosopumilales</taxon>
        <taxon>Nitrosopumilaceae</taxon>
        <taxon>Nitrosarchaeum</taxon>
    </lineage>
</organism>
<gene>
    <name evidence="3" type="ORF">Nlim_0865</name>
</gene>
<dbReference type="SMART" id="SM00280">
    <property type="entry name" value="KAZAL"/>
    <property type="match status" value="1"/>
</dbReference>
<dbReference type="Pfam" id="PF00050">
    <property type="entry name" value="Kazal_1"/>
    <property type="match status" value="1"/>
</dbReference>
<sequence>MGLPNMVNRKIITNSSLNFGKTTNYVKNFHIIVFIIILSLSIASLTSNVYALQEKDSETQCRQGLVLVFRVNSNNYACVSDSTAQFWVKYGIAEKITSSDENPKGCTKDYRPVCGVDGKTYGNMCVLESAGVKADYVGECNTGKQIFDIAILNGRVMDPETNFDGIRNVGIKDGRIVSITDEKITGKEVIDATNLVVAPGFIDTHYHGIDPFATKLAARDGVTTGMDLEAGALDVELFYKEKENHVKINYGTTVSQALARMKVLDNVTGQDITETALKTNEAALDGIARWSVSIPNEEEHKQIFELLDQGLQQGAIGIGSTVGYMSSGVTAKEMYEVQKLAGEYGRLTSVHTRFLNDPPPTEFILGGQEILANAFVLDAPILFCHFNNNDWDLSAHMLQSARERGLNAWGEIYPYEAGSTFVGAEFLSLERLHAMGRGSSDILDPSTGKRLDDKTLIDLRKNDPGRNVVVFLRPAEWVEGWVALKDVAIGSDAMIGVDTKGNLLREDSPFEEFAGHPRTAGAHAKTLKIARENNIPLMDIVNNLSYVSAKHLGDTGLKSMQERGRIQEGMIADITIFDPQTVTDHATYKTGENGLPSTGIPFVIVDGVAVVKDSEIQMDKYPGQPIRFDLE</sequence>
<dbReference type="PROSITE" id="PS51465">
    <property type="entry name" value="KAZAL_2"/>
    <property type="match status" value="1"/>
</dbReference>
<dbReference type="CDD" id="cd00104">
    <property type="entry name" value="KAZAL_FS"/>
    <property type="match status" value="1"/>
</dbReference>
<dbReference type="InterPro" id="IPR050378">
    <property type="entry name" value="Metallo-dep_Hydrolases_sf"/>
</dbReference>
<keyword evidence="1" id="KW-1133">Transmembrane helix</keyword>
<dbReference type="Proteomes" id="UP000004348">
    <property type="component" value="Chromosome"/>
</dbReference>
<evidence type="ECO:0000313" key="3">
    <source>
        <dbReference type="EMBL" id="EGG42219.1"/>
    </source>
</evidence>
<evidence type="ECO:0000259" key="2">
    <source>
        <dbReference type="PROSITE" id="PS51465"/>
    </source>
</evidence>
<comment type="caution">
    <text evidence="3">The sequence shown here is derived from an EMBL/GenBank/DDBJ whole genome shotgun (WGS) entry which is preliminary data.</text>
</comment>